<accession>E2BJC8</accession>
<proteinExistence type="predicted"/>
<gene>
    <name evidence="3" type="ORF">EAI_10067</name>
</gene>
<evidence type="ECO:0000313" key="4">
    <source>
        <dbReference type="Proteomes" id="UP000008237"/>
    </source>
</evidence>
<dbReference type="OrthoDB" id="10004641at2759"/>
<dbReference type="InParanoid" id="E2BJC8"/>
<dbReference type="AlphaFoldDB" id="E2BJC8"/>
<reference evidence="3 4" key="1">
    <citation type="journal article" date="2010" name="Science">
        <title>Genomic comparison of the ants Camponotus floridanus and Harpegnathos saltator.</title>
        <authorList>
            <person name="Bonasio R."/>
            <person name="Zhang G."/>
            <person name="Ye C."/>
            <person name="Mutti N.S."/>
            <person name="Fang X."/>
            <person name="Qin N."/>
            <person name="Donahue G."/>
            <person name="Yang P."/>
            <person name="Li Q."/>
            <person name="Li C."/>
            <person name="Zhang P."/>
            <person name="Huang Z."/>
            <person name="Berger S.L."/>
            <person name="Reinberg D."/>
            <person name="Wang J."/>
            <person name="Liebig J."/>
        </authorList>
    </citation>
    <scope>NUCLEOTIDE SEQUENCE [LARGE SCALE GENOMIC DNA]</scope>
    <source>
        <strain evidence="3 4">R22 G/1</strain>
    </source>
</reference>
<protein>
    <submittedName>
        <fullName evidence="3">Longitudinals lacking protein, isoforms A/B/D/L</fullName>
    </submittedName>
</protein>
<dbReference type="PROSITE" id="PS00028">
    <property type="entry name" value="ZINC_FINGER_C2H2_1"/>
    <property type="match status" value="1"/>
</dbReference>
<evidence type="ECO:0000256" key="1">
    <source>
        <dbReference type="PROSITE-ProRule" id="PRU00042"/>
    </source>
</evidence>
<evidence type="ECO:0000259" key="2">
    <source>
        <dbReference type="PROSITE" id="PS50157"/>
    </source>
</evidence>
<feature type="domain" description="C2H2-type" evidence="2">
    <location>
        <begin position="110"/>
        <end position="137"/>
    </location>
</feature>
<dbReference type="EMBL" id="GL448558">
    <property type="protein sequence ID" value="EFN84278.1"/>
    <property type="molecule type" value="Genomic_DNA"/>
</dbReference>
<dbReference type="InterPro" id="IPR013087">
    <property type="entry name" value="Znf_C2H2_type"/>
</dbReference>
<sequence length="172" mass="19763">MSIDAKPSAERAADEINDLTVALSATCFRNQEGALPRQLRLSLHVSQMRQTLHVDGLLDEASTRGLRHAAKVQLYALRQKVQTQGLPPTPREQRSSVHNSSDYYKRLGRHFCTTCGKEYKWMQSLIRHEREECGKEPQHSCPVCGAKIRHKWMLKKHLINVHKWVIPNGKNF</sequence>
<name>E2BJC8_HARSA</name>
<dbReference type="PROSITE" id="PS50157">
    <property type="entry name" value="ZINC_FINGER_C2H2_2"/>
    <property type="match status" value="1"/>
</dbReference>
<keyword evidence="1" id="KW-0479">Metal-binding</keyword>
<dbReference type="SMART" id="SM00355">
    <property type="entry name" value="ZnF_C2H2"/>
    <property type="match status" value="2"/>
</dbReference>
<keyword evidence="4" id="KW-1185">Reference proteome</keyword>
<keyword evidence="1" id="KW-0862">Zinc</keyword>
<dbReference type="Proteomes" id="UP000008237">
    <property type="component" value="Unassembled WGS sequence"/>
</dbReference>
<dbReference type="SUPFAM" id="SSF57667">
    <property type="entry name" value="beta-beta-alpha zinc fingers"/>
    <property type="match status" value="1"/>
</dbReference>
<organism evidence="4">
    <name type="scientific">Harpegnathos saltator</name>
    <name type="common">Jerdon's jumping ant</name>
    <dbReference type="NCBI Taxonomy" id="610380"/>
    <lineage>
        <taxon>Eukaryota</taxon>
        <taxon>Metazoa</taxon>
        <taxon>Ecdysozoa</taxon>
        <taxon>Arthropoda</taxon>
        <taxon>Hexapoda</taxon>
        <taxon>Insecta</taxon>
        <taxon>Pterygota</taxon>
        <taxon>Neoptera</taxon>
        <taxon>Endopterygota</taxon>
        <taxon>Hymenoptera</taxon>
        <taxon>Apocrita</taxon>
        <taxon>Aculeata</taxon>
        <taxon>Formicoidea</taxon>
        <taxon>Formicidae</taxon>
        <taxon>Ponerinae</taxon>
        <taxon>Ponerini</taxon>
        <taxon>Harpegnathos</taxon>
    </lineage>
</organism>
<evidence type="ECO:0000313" key="3">
    <source>
        <dbReference type="EMBL" id="EFN84278.1"/>
    </source>
</evidence>
<dbReference type="InterPro" id="IPR036236">
    <property type="entry name" value="Znf_C2H2_sf"/>
</dbReference>
<keyword evidence="1" id="KW-0863">Zinc-finger</keyword>
<dbReference type="Gene3D" id="3.30.160.60">
    <property type="entry name" value="Classic Zinc Finger"/>
    <property type="match status" value="1"/>
</dbReference>
<dbReference type="GO" id="GO:0008270">
    <property type="term" value="F:zinc ion binding"/>
    <property type="evidence" value="ECO:0007669"/>
    <property type="project" value="UniProtKB-KW"/>
</dbReference>